<evidence type="ECO:0000256" key="1">
    <source>
        <dbReference type="SAM" id="Phobius"/>
    </source>
</evidence>
<gene>
    <name evidence="3" type="ORF">CDQ84_18555</name>
</gene>
<feature type="domain" description="DUF4367" evidence="2">
    <location>
        <begin position="147"/>
        <end position="250"/>
    </location>
</feature>
<keyword evidence="1" id="KW-0472">Membrane</keyword>
<dbReference type="InterPro" id="IPR025377">
    <property type="entry name" value="DUF4367"/>
</dbReference>
<keyword evidence="1" id="KW-1133">Transmembrane helix</keyword>
<dbReference type="OrthoDB" id="2612814at2"/>
<feature type="transmembrane region" description="Helical" evidence="1">
    <location>
        <begin position="83"/>
        <end position="107"/>
    </location>
</feature>
<accession>A0A2K2F6W5</accession>
<dbReference type="EMBL" id="NIOJ01000095">
    <property type="protein sequence ID" value="PNT94679.1"/>
    <property type="molecule type" value="Genomic_DNA"/>
</dbReference>
<name>A0A2K2F6W5_9CLOT</name>
<reference evidence="3 4" key="1">
    <citation type="submission" date="2017-06" db="EMBL/GenBank/DDBJ databases">
        <title>Investigating the central metabolism of Clostridium thermosuccinogenes.</title>
        <authorList>
            <person name="Koendjbiharie J.G."/>
            <person name="van Kranenburg R."/>
        </authorList>
    </citation>
    <scope>NUCLEOTIDE SEQUENCE [LARGE SCALE GENOMIC DNA]</scope>
    <source>
        <strain evidence="3 4">DSM 5806</strain>
    </source>
</reference>
<proteinExistence type="predicted"/>
<organism evidence="3 4">
    <name type="scientific">Clostridium thermosuccinogenes</name>
    <dbReference type="NCBI Taxonomy" id="84032"/>
    <lineage>
        <taxon>Bacteria</taxon>
        <taxon>Bacillati</taxon>
        <taxon>Bacillota</taxon>
        <taxon>Clostridia</taxon>
        <taxon>Eubacteriales</taxon>
        <taxon>Clostridiaceae</taxon>
        <taxon>Clostridium</taxon>
    </lineage>
</organism>
<dbReference type="KEGG" id="cthd:CDO33_17100"/>
<keyword evidence="1" id="KW-0812">Transmembrane</keyword>
<dbReference type="Proteomes" id="UP000236151">
    <property type="component" value="Unassembled WGS sequence"/>
</dbReference>
<dbReference type="AlphaFoldDB" id="A0A2K2F6W5"/>
<dbReference type="Pfam" id="PF14285">
    <property type="entry name" value="DUF4367"/>
    <property type="match status" value="1"/>
</dbReference>
<comment type="caution">
    <text evidence="3">The sequence shown here is derived from an EMBL/GenBank/DDBJ whole genome shotgun (WGS) entry which is preliminary data.</text>
</comment>
<sequence>MSSNNTDKIKELDELYEDGLFRLVMNDVAEKEGKILCEENERLKSDPENLPSQENVDRFAKRLDSYLKKAKKDQKSQSTSNRFSGVAVALLVLVIIFATMILTVQALRIQVLNFLISIEPNFTSLQLNVNSGDQGNGQWIVNWINTYVPMYIPGGYEVSSISYSDYARKIMYIKQEDNSSIIYIQYDSKNCVFIDTENSLFVEKVRINGQDGILSVKDSIISVVWTTDDHLFIIQGQVSKDEAVKMAESVKLVK</sequence>
<evidence type="ECO:0000259" key="2">
    <source>
        <dbReference type="Pfam" id="PF14285"/>
    </source>
</evidence>
<evidence type="ECO:0000313" key="4">
    <source>
        <dbReference type="Proteomes" id="UP000236151"/>
    </source>
</evidence>
<keyword evidence="4" id="KW-1185">Reference proteome</keyword>
<evidence type="ECO:0000313" key="3">
    <source>
        <dbReference type="EMBL" id="PNT94679.1"/>
    </source>
</evidence>
<protein>
    <recommendedName>
        <fullName evidence="2">DUF4367 domain-containing protein</fullName>
    </recommendedName>
</protein>